<dbReference type="Proteomes" id="UP000199302">
    <property type="component" value="Unassembled WGS sequence"/>
</dbReference>
<sequence>MKIGVIGCGYVFDHYMTTLGRHPGIEIAGLADRNMARAEQAGAFYGLHVYPDAAALLADPEVEIVANFTSIGSHFDVSRAALEAGKHVYSEKPFTTGMAEARALAELAEARGLRLSCAPSNALSPTVQTLWKAVEDGVVGPPRIVYAEFDDNPVYLLQPETWASRSGAPWPYLHEYEMGCTWEHAGYHLTWMCALFGPVRRVTAFSKVTLPDKTDQPLDPADTPDFSVATLDFESGVVGRLTCSIAAPTDHRMRIIGEKGVLEADTYRDYTCPVRLEPFTNFSLKARNLRAVRTNSILQSLFGVGGRRLPLVAAPPPGNTRIPRDGGNPLSPKTWIARLRAAQRGQQDKCLGLAELAEAIRTERPQFPPPDFTLHLTELTLAIQGAGPDGASQDIETRFAPIALPEATRRHAPDYRPYMRPAALPRTLQKLLSARG</sequence>
<gene>
    <name evidence="4" type="ORF">SAMN04515673_11633</name>
</gene>
<proteinExistence type="predicted"/>
<dbReference type="InterPro" id="IPR055170">
    <property type="entry name" value="GFO_IDH_MocA-like_dom"/>
</dbReference>
<dbReference type="InterPro" id="IPR000683">
    <property type="entry name" value="Gfo/Idh/MocA-like_OxRdtase_N"/>
</dbReference>
<reference evidence="4 5" key="1">
    <citation type="submission" date="2016-10" db="EMBL/GenBank/DDBJ databases">
        <authorList>
            <person name="de Groot N.N."/>
        </authorList>
    </citation>
    <scope>NUCLEOTIDE SEQUENCE [LARGE SCALE GENOMIC DNA]</scope>
    <source>
        <strain evidence="5">KMM 9023,NRIC 0796,JCM 17311,KCTC 23692</strain>
    </source>
</reference>
<dbReference type="SUPFAM" id="SSF55347">
    <property type="entry name" value="Glyceraldehyde-3-phosphate dehydrogenase-like, C-terminal domain"/>
    <property type="match status" value="1"/>
</dbReference>
<protein>
    <submittedName>
        <fullName evidence="4">Predicted dehydrogenase</fullName>
    </submittedName>
</protein>
<dbReference type="InterPro" id="IPR036291">
    <property type="entry name" value="NAD(P)-bd_dom_sf"/>
</dbReference>
<evidence type="ECO:0000313" key="4">
    <source>
        <dbReference type="EMBL" id="SFR19343.1"/>
    </source>
</evidence>
<organism evidence="4 5">
    <name type="scientific">Poseidonocella sedimentorum</name>
    <dbReference type="NCBI Taxonomy" id="871652"/>
    <lineage>
        <taxon>Bacteria</taxon>
        <taxon>Pseudomonadati</taxon>
        <taxon>Pseudomonadota</taxon>
        <taxon>Alphaproteobacteria</taxon>
        <taxon>Rhodobacterales</taxon>
        <taxon>Roseobacteraceae</taxon>
        <taxon>Poseidonocella</taxon>
    </lineage>
</organism>
<feature type="domain" description="Gfo/Idh/MocA-like oxidoreductase N-terminal" evidence="2">
    <location>
        <begin position="1"/>
        <end position="116"/>
    </location>
</feature>
<dbReference type="RefSeq" id="WP_177220575.1">
    <property type="nucleotide sequence ID" value="NZ_FOYI01000016.1"/>
</dbReference>
<evidence type="ECO:0000259" key="2">
    <source>
        <dbReference type="Pfam" id="PF01408"/>
    </source>
</evidence>
<keyword evidence="1" id="KW-0560">Oxidoreductase</keyword>
<dbReference type="PANTHER" id="PTHR43818:SF11">
    <property type="entry name" value="BCDNA.GH03377"/>
    <property type="match status" value="1"/>
</dbReference>
<evidence type="ECO:0000256" key="1">
    <source>
        <dbReference type="ARBA" id="ARBA00023002"/>
    </source>
</evidence>
<dbReference type="GO" id="GO:0016491">
    <property type="term" value="F:oxidoreductase activity"/>
    <property type="evidence" value="ECO:0007669"/>
    <property type="project" value="UniProtKB-KW"/>
</dbReference>
<feature type="domain" description="GFO/IDH/MocA-like oxidoreductase" evidence="3">
    <location>
        <begin position="127"/>
        <end position="263"/>
    </location>
</feature>
<dbReference type="GO" id="GO:0000166">
    <property type="term" value="F:nucleotide binding"/>
    <property type="evidence" value="ECO:0007669"/>
    <property type="project" value="InterPro"/>
</dbReference>
<name>A0A1I6ENI9_9RHOB</name>
<dbReference type="Pfam" id="PF01408">
    <property type="entry name" value="GFO_IDH_MocA"/>
    <property type="match status" value="1"/>
</dbReference>
<dbReference type="Gene3D" id="3.30.360.10">
    <property type="entry name" value="Dihydrodipicolinate Reductase, domain 2"/>
    <property type="match status" value="1"/>
</dbReference>
<dbReference type="InterPro" id="IPR050463">
    <property type="entry name" value="Gfo/Idh/MocA_oxidrdct_glycsds"/>
</dbReference>
<accession>A0A1I6ENI9</accession>
<dbReference type="Gene3D" id="3.40.50.720">
    <property type="entry name" value="NAD(P)-binding Rossmann-like Domain"/>
    <property type="match status" value="1"/>
</dbReference>
<evidence type="ECO:0000313" key="5">
    <source>
        <dbReference type="Proteomes" id="UP000199302"/>
    </source>
</evidence>
<dbReference type="EMBL" id="FOYI01000016">
    <property type="protein sequence ID" value="SFR19343.1"/>
    <property type="molecule type" value="Genomic_DNA"/>
</dbReference>
<evidence type="ECO:0000259" key="3">
    <source>
        <dbReference type="Pfam" id="PF22725"/>
    </source>
</evidence>
<keyword evidence="5" id="KW-1185">Reference proteome</keyword>
<dbReference type="Pfam" id="PF22725">
    <property type="entry name" value="GFO_IDH_MocA_C3"/>
    <property type="match status" value="1"/>
</dbReference>
<dbReference type="AlphaFoldDB" id="A0A1I6ENI9"/>
<dbReference type="STRING" id="871652.SAMN04515673_11633"/>
<dbReference type="SUPFAM" id="SSF51735">
    <property type="entry name" value="NAD(P)-binding Rossmann-fold domains"/>
    <property type="match status" value="1"/>
</dbReference>
<dbReference type="PANTHER" id="PTHR43818">
    <property type="entry name" value="BCDNA.GH03377"/>
    <property type="match status" value="1"/>
</dbReference>